<evidence type="ECO:0000313" key="12">
    <source>
        <dbReference type="EMBL" id="AIW19692.1"/>
    </source>
</evidence>
<organism evidence="12 13">
    <name type="scientific">Vibrio coralliilyticus</name>
    <dbReference type="NCBI Taxonomy" id="190893"/>
    <lineage>
        <taxon>Bacteria</taxon>
        <taxon>Pseudomonadati</taxon>
        <taxon>Pseudomonadota</taxon>
        <taxon>Gammaproteobacteria</taxon>
        <taxon>Vibrionales</taxon>
        <taxon>Vibrionaceae</taxon>
        <taxon>Vibrio</taxon>
    </lineage>
</organism>
<evidence type="ECO:0000256" key="1">
    <source>
        <dbReference type="ARBA" id="ARBA00002056"/>
    </source>
</evidence>
<dbReference type="GO" id="GO:0005543">
    <property type="term" value="F:phospholipid binding"/>
    <property type="evidence" value="ECO:0007669"/>
    <property type="project" value="TreeGrafter"/>
</dbReference>
<evidence type="ECO:0000256" key="3">
    <source>
        <dbReference type="ARBA" id="ARBA00012687"/>
    </source>
</evidence>
<dbReference type="HAMAP" id="MF_00392">
    <property type="entry name" value="LpxB"/>
    <property type="match status" value="1"/>
</dbReference>
<proteinExistence type="inferred from homology"/>
<evidence type="ECO:0000256" key="7">
    <source>
        <dbReference type="ARBA" id="ARBA00022676"/>
    </source>
</evidence>
<dbReference type="InterPro" id="IPR003835">
    <property type="entry name" value="Glyco_trans_19"/>
</dbReference>
<dbReference type="GO" id="GO:0009245">
    <property type="term" value="P:lipid A biosynthetic process"/>
    <property type="evidence" value="ECO:0007669"/>
    <property type="project" value="UniProtKB-UniRule"/>
</dbReference>
<dbReference type="EC" id="2.4.1.182" evidence="3 11"/>
<reference evidence="12 13" key="1">
    <citation type="submission" date="2014-10" db="EMBL/GenBank/DDBJ databases">
        <title>The Complete Genome Sequence for the Shellfish Pathogen Vibrio coralliilyticus RE98 Isolated from a Shellfish Hatchery.</title>
        <authorList>
            <person name="Richards G.P."/>
            <person name="Bono J.L."/>
            <person name="Watson M.A."/>
            <person name="Needleman D.S."/>
        </authorList>
    </citation>
    <scope>NUCLEOTIDE SEQUENCE [LARGE SCALE GENOMIC DNA]</scope>
    <source>
        <strain evidence="12 13">RE98</strain>
    </source>
</reference>
<comment type="function">
    <text evidence="1 11">Condensation of UDP-2,3-diacylglucosamine and 2,3-diacylglucosamine-1-phosphate to form lipid A disaccharide, a precursor of lipid A, a phosphorylated glycolipid that anchors the lipopolysaccharide to the outer membrane of the cell.</text>
</comment>
<dbReference type="EMBL" id="CP009617">
    <property type="protein sequence ID" value="AIW19692.1"/>
    <property type="molecule type" value="Genomic_DNA"/>
</dbReference>
<keyword evidence="6 11" id="KW-0441">Lipid A biosynthesis</keyword>
<accession>A0AAN0SCH8</accession>
<evidence type="ECO:0000256" key="10">
    <source>
        <dbReference type="ARBA" id="ARBA00048975"/>
    </source>
</evidence>
<evidence type="ECO:0000256" key="5">
    <source>
        <dbReference type="ARBA" id="ARBA00022516"/>
    </source>
</evidence>
<dbReference type="PANTHER" id="PTHR30372:SF4">
    <property type="entry name" value="LIPID-A-DISACCHARIDE SYNTHASE, MITOCHONDRIAL-RELATED"/>
    <property type="match status" value="1"/>
</dbReference>
<evidence type="ECO:0000256" key="4">
    <source>
        <dbReference type="ARBA" id="ARBA00020902"/>
    </source>
</evidence>
<dbReference type="Proteomes" id="UP000030081">
    <property type="component" value="Chromosome 1"/>
</dbReference>
<evidence type="ECO:0000256" key="6">
    <source>
        <dbReference type="ARBA" id="ARBA00022556"/>
    </source>
</evidence>
<keyword evidence="7 11" id="KW-0328">Glycosyltransferase</keyword>
<dbReference type="GO" id="GO:0016020">
    <property type="term" value="C:membrane"/>
    <property type="evidence" value="ECO:0007669"/>
    <property type="project" value="GOC"/>
</dbReference>
<keyword evidence="13" id="KW-1185">Reference proteome</keyword>
<evidence type="ECO:0000313" key="13">
    <source>
        <dbReference type="Proteomes" id="UP000030081"/>
    </source>
</evidence>
<dbReference type="PANTHER" id="PTHR30372">
    <property type="entry name" value="LIPID-A-DISACCHARIDE SYNTHASE"/>
    <property type="match status" value="1"/>
</dbReference>
<dbReference type="Pfam" id="PF02684">
    <property type="entry name" value="LpxB"/>
    <property type="match status" value="1"/>
</dbReference>
<sequence>MDNKKPLRVGIIAGELSGDTLGEGFIKAVKQQYPDAEFVGIGGPKMIAQGCESLFDMEELAVMGLVEVLGRLPRLLKVKAELVRYFTENPPDVFVGIDAPDFNLRLELDLKKAGIKTVHYVSPSVWAWRQKRIFKIEAATNLVLAFLPFEKAFYDKYQVPCEFIGHTLADAIPLESPKAPARELLGLEQEKKWLAVLPGSRGSELKMLAAPFIETCRRLHHKHPDLGFVVALVNQKRREQFEQVWQELAPELDFKLVNDTARHVITASDAVMLASGTVALECMLIKRPMVVGYRVNAVTAFIARKMLKTEYVSLPNILAEQELVKELLQEDCTPENLEIEVEKLLGEQGQCMIEKFTEMHHWIRKDADKQAAKAVLNLIGK</sequence>
<protein>
    <recommendedName>
        <fullName evidence="4 11">Lipid-A-disaccharide synthase</fullName>
        <ecNumber evidence="3 11">2.4.1.182</ecNumber>
    </recommendedName>
</protein>
<keyword evidence="8 11" id="KW-0808">Transferase</keyword>
<comment type="catalytic activity">
    <reaction evidence="10 11">
        <text>a lipid X + a UDP-2-N,3-O-bis[(3R)-3-hydroxyacyl]-alpha-D-glucosamine = a lipid A disaccharide + UDP + H(+)</text>
        <dbReference type="Rhea" id="RHEA:67828"/>
        <dbReference type="ChEBI" id="CHEBI:15378"/>
        <dbReference type="ChEBI" id="CHEBI:58223"/>
        <dbReference type="ChEBI" id="CHEBI:137748"/>
        <dbReference type="ChEBI" id="CHEBI:176338"/>
        <dbReference type="ChEBI" id="CHEBI:176343"/>
        <dbReference type="EC" id="2.4.1.182"/>
    </reaction>
</comment>
<keyword evidence="9 11" id="KW-0443">Lipid metabolism</keyword>
<evidence type="ECO:0000256" key="9">
    <source>
        <dbReference type="ARBA" id="ARBA00023098"/>
    </source>
</evidence>
<comment type="pathway">
    <text evidence="11">Bacterial outer membrane biogenesis; LPS lipid A biosynthesis.</text>
</comment>
<dbReference type="NCBIfam" id="TIGR00215">
    <property type="entry name" value="lpxB"/>
    <property type="match status" value="1"/>
</dbReference>
<gene>
    <name evidence="11 12" type="primary">lpxB</name>
    <name evidence="12" type="ORF">IX92_11840</name>
</gene>
<dbReference type="RefSeq" id="WP_043009012.1">
    <property type="nucleotide sequence ID" value="NZ_CP009617.1"/>
</dbReference>
<evidence type="ECO:0000256" key="8">
    <source>
        <dbReference type="ARBA" id="ARBA00022679"/>
    </source>
</evidence>
<name>A0AAN0SCH8_9VIBR</name>
<comment type="similarity">
    <text evidence="2 11">Belongs to the LpxB family.</text>
</comment>
<evidence type="ECO:0000256" key="11">
    <source>
        <dbReference type="HAMAP-Rule" id="MF_00392"/>
    </source>
</evidence>
<dbReference type="AlphaFoldDB" id="A0AAN0SCH8"/>
<evidence type="ECO:0000256" key="2">
    <source>
        <dbReference type="ARBA" id="ARBA00007868"/>
    </source>
</evidence>
<dbReference type="KEGG" id="vcy:IX92_11840"/>
<dbReference type="GO" id="GO:0008915">
    <property type="term" value="F:lipid-A-disaccharide synthase activity"/>
    <property type="evidence" value="ECO:0007669"/>
    <property type="project" value="UniProtKB-UniRule"/>
</dbReference>
<keyword evidence="5 11" id="KW-0444">Lipid biosynthesis</keyword>
<dbReference type="SUPFAM" id="SSF53756">
    <property type="entry name" value="UDP-Glycosyltransferase/glycogen phosphorylase"/>
    <property type="match status" value="1"/>
</dbReference>